<keyword evidence="2 3" id="KW-0040">ANK repeat</keyword>
<dbReference type="InterPro" id="IPR036770">
    <property type="entry name" value="Ankyrin_rpt-contain_sf"/>
</dbReference>
<dbReference type="SUPFAM" id="SSF48403">
    <property type="entry name" value="Ankyrin repeat"/>
    <property type="match status" value="1"/>
</dbReference>
<evidence type="ECO:0000256" key="2">
    <source>
        <dbReference type="ARBA" id="ARBA00023043"/>
    </source>
</evidence>
<evidence type="ECO:0000313" key="7">
    <source>
        <dbReference type="Proteomes" id="UP000332933"/>
    </source>
</evidence>
<feature type="domain" description="STI1/HOP DP" evidence="4">
    <location>
        <begin position="302"/>
        <end position="353"/>
    </location>
</feature>
<accession>A0A485LMW0</accession>
<dbReference type="Proteomes" id="UP000332933">
    <property type="component" value="Unassembled WGS sequence"/>
</dbReference>
<reference evidence="6 7" key="1">
    <citation type="submission" date="2019-03" db="EMBL/GenBank/DDBJ databases">
        <authorList>
            <person name="Gaulin E."/>
            <person name="Dumas B."/>
        </authorList>
    </citation>
    <scope>NUCLEOTIDE SEQUENCE [LARGE SCALE GENOMIC DNA]</scope>
    <source>
        <strain evidence="6">CBS 568.67</strain>
    </source>
</reference>
<dbReference type="PANTHER" id="PTHR24171">
    <property type="entry name" value="ANKYRIN REPEAT DOMAIN-CONTAINING PROTEIN 39-RELATED"/>
    <property type="match status" value="1"/>
</dbReference>
<dbReference type="SMART" id="SM00248">
    <property type="entry name" value="ANK"/>
    <property type="match status" value="3"/>
</dbReference>
<feature type="repeat" description="ANK" evidence="3">
    <location>
        <begin position="12"/>
        <end position="44"/>
    </location>
</feature>
<dbReference type="PANTHER" id="PTHR24171:SF9">
    <property type="entry name" value="ANKYRIN REPEAT DOMAIN-CONTAINING PROTEIN 39"/>
    <property type="match status" value="1"/>
</dbReference>
<gene>
    <name evidence="6" type="primary">Aste57867_23357</name>
    <name evidence="5" type="ORF">As57867_023286</name>
    <name evidence="6" type="ORF">ASTE57867_23357</name>
</gene>
<dbReference type="PROSITE" id="PS50297">
    <property type="entry name" value="ANK_REP_REGION"/>
    <property type="match status" value="2"/>
</dbReference>
<evidence type="ECO:0000259" key="4">
    <source>
        <dbReference type="Pfam" id="PF17830"/>
    </source>
</evidence>
<dbReference type="OrthoDB" id="194358at2759"/>
<dbReference type="Gene3D" id="1.10.260.100">
    <property type="match status" value="1"/>
</dbReference>
<keyword evidence="7" id="KW-1185">Reference proteome</keyword>
<dbReference type="InterPro" id="IPR002110">
    <property type="entry name" value="Ankyrin_rpt"/>
</dbReference>
<name>A0A485LMW0_9STRA</name>
<evidence type="ECO:0000313" key="5">
    <source>
        <dbReference type="EMBL" id="KAF0684673.1"/>
    </source>
</evidence>
<reference evidence="5" key="2">
    <citation type="submission" date="2019-06" db="EMBL/GenBank/DDBJ databases">
        <title>Genomics analysis of Aphanomyces spp. identifies a new class of oomycete effector associated with host adaptation.</title>
        <authorList>
            <person name="Gaulin E."/>
        </authorList>
    </citation>
    <scope>NUCLEOTIDE SEQUENCE</scope>
    <source>
        <strain evidence="5">CBS 578.67</strain>
    </source>
</reference>
<sequence length="389" mass="43507">MTGTLTNEINQYGETPLHFASLNGHLEVIEFLLSTGASIDQVDNYGETPLQWASRKGHLEIVRELVDAGASLVLVNNDGNTAKDLTTRNGHSAVAVYLDEAVAKLRLSVAKALTGNKIDKALATLSRVVPRTGCQNATVLVYRAVAYISIGEKECAWKDARACIDLEILSRVLESTDTEFECFVTMKHIEMSKRVAVAFDASMMEITNRLTKDNPAMLEWLTVPENRNTLQEVKSSPYKFKATHARMEEALKILEDAMKQDHPNQIAPEPPGTSDSELGVALSLLRIASQDVIIRVLKPEFMTPHLARNPDTVLFLGNSKFHQMLQNVQNNVEKLPEYMNDLRMCKVLLVLLGRHAPSNEIEKYLCEKQQSWTIFTDFKLCEEIAKANH</sequence>
<evidence type="ECO:0000256" key="3">
    <source>
        <dbReference type="PROSITE-ProRule" id="PRU00023"/>
    </source>
</evidence>
<dbReference type="Pfam" id="PF17830">
    <property type="entry name" value="STI1-HOP_DP"/>
    <property type="match status" value="1"/>
</dbReference>
<dbReference type="AlphaFoldDB" id="A0A485LMW0"/>
<evidence type="ECO:0000256" key="1">
    <source>
        <dbReference type="ARBA" id="ARBA00022737"/>
    </source>
</evidence>
<protein>
    <submittedName>
        <fullName evidence="6">Aste57867_23357 protein</fullName>
    </submittedName>
</protein>
<feature type="repeat" description="ANK" evidence="3">
    <location>
        <begin position="45"/>
        <end position="77"/>
    </location>
</feature>
<keyword evidence="1" id="KW-0677">Repeat</keyword>
<dbReference type="Pfam" id="PF12796">
    <property type="entry name" value="Ank_2"/>
    <property type="match status" value="1"/>
</dbReference>
<dbReference type="EMBL" id="CAADRA010007292">
    <property type="protein sequence ID" value="VFU00003.1"/>
    <property type="molecule type" value="Genomic_DNA"/>
</dbReference>
<dbReference type="InterPro" id="IPR041243">
    <property type="entry name" value="STI1/HOP_DP"/>
</dbReference>
<dbReference type="PROSITE" id="PS50088">
    <property type="entry name" value="ANK_REPEAT"/>
    <property type="match status" value="2"/>
</dbReference>
<dbReference type="Gene3D" id="1.25.40.20">
    <property type="entry name" value="Ankyrin repeat-containing domain"/>
    <property type="match status" value="1"/>
</dbReference>
<dbReference type="PRINTS" id="PR01415">
    <property type="entry name" value="ANKYRIN"/>
</dbReference>
<dbReference type="EMBL" id="VJMH01007266">
    <property type="protein sequence ID" value="KAF0684673.1"/>
    <property type="molecule type" value="Genomic_DNA"/>
</dbReference>
<organism evidence="6 7">
    <name type="scientific">Aphanomyces stellatus</name>
    <dbReference type="NCBI Taxonomy" id="120398"/>
    <lineage>
        <taxon>Eukaryota</taxon>
        <taxon>Sar</taxon>
        <taxon>Stramenopiles</taxon>
        <taxon>Oomycota</taxon>
        <taxon>Saprolegniomycetes</taxon>
        <taxon>Saprolegniales</taxon>
        <taxon>Verrucalvaceae</taxon>
        <taxon>Aphanomyces</taxon>
    </lineage>
</organism>
<evidence type="ECO:0000313" key="6">
    <source>
        <dbReference type="EMBL" id="VFU00003.1"/>
    </source>
</evidence>
<proteinExistence type="predicted"/>